<dbReference type="RefSeq" id="WP_118635427.1">
    <property type="nucleotide sequence ID" value="NZ_CP035945.1"/>
</dbReference>
<dbReference type="Proteomes" id="UP000289794">
    <property type="component" value="Chromosome"/>
</dbReference>
<evidence type="ECO:0000313" key="2">
    <source>
        <dbReference type="EMBL" id="QBE94672.1"/>
    </source>
</evidence>
<gene>
    <name evidence="2" type="ORF">PMF13cell1_00165</name>
</gene>
<accession>A0A4P6LS73</accession>
<dbReference type="PANTHER" id="PTHR32385">
    <property type="entry name" value="MANNOSYL PHOSPHORYLINOSITOL CERAMIDE SYNTHASE"/>
    <property type="match status" value="1"/>
</dbReference>
<evidence type="ECO:0000313" key="3">
    <source>
        <dbReference type="Proteomes" id="UP000289794"/>
    </source>
</evidence>
<dbReference type="KEGG" id="bpro:PMF13cell1_00165"/>
<evidence type="ECO:0000256" key="1">
    <source>
        <dbReference type="ARBA" id="ARBA00022679"/>
    </source>
</evidence>
<dbReference type="InterPro" id="IPR007577">
    <property type="entry name" value="GlycoTrfase_DXD_sugar-bd_CS"/>
</dbReference>
<proteinExistence type="predicted"/>
<organism evidence="2 3">
    <name type="scientific">Blautia producta</name>
    <dbReference type="NCBI Taxonomy" id="33035"/>
    <lineage>
        <taxon>Bacteria</taxon>
        <taxon>Bacillati</taxon>
        <taxon>Bacillota</taxon>
        <taxon>Clostridia</taxon>
        <taxon>Lachnospirales</taxon>
        <taxon>Lachnospiraceae</taxon>
        <taxon>Blautia</taxon>
    </lineage>
</organism>
<dbReference type="AlphaFoldDB" id="A0A4P6LS73"/>
<protein>
    <recommendedName>
        <fullName evidence="4">Glycosyl transferase</fullName>
    </recommendedName>
</protein>
<dbReference type="Gene3D" id="3.90.550.20">
    <property type="match status" value="1"/>
</dbReference>
<reference evidence="2 3" key="1">
    <citation type="submission" date="2019-01" db="EMBL/GenBank/DDBJ databases">
        <title>PMF-metabolizing Aryl O-demethylase.</title>
        <authorList>
            <person name="Kim M."/>
        </authorList>
    </citation>
    <scope>NUCLEOTIDE SEQUENCE [LARGE SCALE GENOMIC DNA]</scope>
    <source>
        <strain evidence="2 3">PMF1</strain>
    </source>
</reference>
<dbReference type="Pfam" id="PF04488">
    <property type="entry name" value="Gly_transf_sug"/>
    <property type="match status" value="1"/>
</dbReference>
<dbReference type="SUPFAM" id="SSF53448">
    <property type="entry name" value="Nucleotide-diphospho-sugar transferases"/>
    <property type="match status" value="1"/>
</dbReference>
<evidence type="ECO:0008006" key="4">
    <source>
        <dbReference type="Google" id="ProtNLM"/>
    </source>
</evidence>
<sequence length="243" mass="28300">MIPKIIHCCWFGGNPMPQKVNEYIDGWKSLNPDYDIMVWTEANFDYTQNRYMREAYENKKWAFVTDYVRLKVLYDYGGIYMDTDVQVVKNLDPLLDNKAFSGFEGPDRIPTGTMGAEKHSRWIELLLHDYDDRPFVLEDGSFDLTTNVKTITDTTCANYPIKLNNTYQNLGDVTFFPFDYLCAKDLKDGVVKVTENTYTIHHFNGSWTTPKKKIINKMNKYFGNGFVKKLVNLKRTLQGKSKI</sequence>
<keyword evidence="1" id="KW-0808">Transferase</keyword>
<dbReference type="PANTHER" id="PTHR32385:SF15">
    <property type="entry name" value="INOSITOL PHOSPHOCERAMIDE MANNOSYLTRANSFERASE 1"/>
    <property type="match status" value="1"/>
</dbReference>
<dbReference type="EMBL" id="CP035945">
    <property type="protein sequence ID" value="QBE94672.1"/>
    <property type="molecule type" value="Genomic_DNA"/>
</dbReference>
<dbReference type="InterPro" id="IPR051706">
    <property type="entry name" value="Glycosyltransferase_domain"/>
</dbReference>
<dbReference type="InterPro" id="IPR029044">
    <property type="entry name" value="Nucleotide-diphossugar_trans"/>
</dbReference>
<name>A0A4P6LS73_9FIRM</name>
<dbReference type="GO" id="GO:0016020">
    <property type="term" value="C:membrane"/>
    <property type="evidence" value="ECO:0007669"/>
    <property type="project" value="GOC"/>
</dbReference>
<dbReference type="GO" id="GO:0051999">
    <property type="term" value="P:mannosyl-inositol phosphorylceramide biosynthetic process"/>
    <property type="evidence" value="ECO:0007669"/>
    <property type="project" value="TreeGrafter"/>
</dbReference>
<dbReference type="GO" id="GO:0000030">
    <property type="term" value="F:mannosyltransferase activity"/>
    <property type="evidence" value="ECO:0007669"/>
    <property type="project" value="TreeGrafter"/>
</dbReference>